<dbReference type="AlphaFoldDB" id="X0YDW6"/>
<evidence type="ECO:0000256" key="1">
    <source>
        <dbReference type="ARBA" id="ARBA00022857"/>
    </source>
</evidence>
<protein>
    <recommendedName>
        <fullName evidence="2">Alcohol dehydrogenase-like C-terminal domain-containing protein</fullName>
    </recommendedName>
</protein>
<dbReference type="EMBL" id="BARS01051597">
    <property type="protein sequence ID" value="GAG46918.1"/>
    <property type="molecule type" value="Genomic_DNA"/>
</dbReference>
<feature type="domain" description="Alcohol dehydrogenase-like C-terminal" evidence="2">
    <location>
        <begin position="1"/>
        <end position="104"/>
    </location>
</feature>
<dbReference type="Gene3D" id="3.90.180.10">
    <property type="entry name" value="Medium-chain alcohol dehydrogenases, catalytic domain"/>
    <property type="match status" value="1"/>
</dbReference>
<organism evidence="3">
    <name type="scientific">marine sediment metagenome</name>
    <dbReference type="NCBI Taxonomy" id="412755"/>
    <lineage>
        <taxon>unclassified sequences</taxon>
        <taxon>metagenomes</taxon>
        <taxon>ecological metagenomes</taxon>
    </lineage>
</organism>
<dbReference type="SUPFAM" id="SSF51735">
    <property type="entry name" value="NAD(P)-binding Rossmann-fold domains"/>
    <property type="match status" value="1"/>
</dbReference>
<dbReference type="Pfam" id="PF00107">
    <property type="entry name" value="ADH_zinc_N"/>
    <property type="match status" value="1"/>
</dbReference>
<dbReference type="InterPro" id="IPR051603">
    <property type="entry name" value="Zinc-ADH_QOR/CCCR"/>
</dbReference>
<proteinExistence type="predicted"/>
<evidence type="ECO:0000313" key="3">
    <source>
        <dbReference type="EMBL" id="GAG46918.1"/>
    </source>
</evidence>
<sequence>EKLAKARDLGAEYLINRTTQNVFEEVRNITGRAGVDVVFEHVGEATWETSVQALRWGGTVVICGATSGFEGKADFRFLWNKQLNFMGSHMGNKAELLEALRFVESGDIKPVVSEVMSLQEVGKAQTRMEEGESIGKIVLVP</sequence>
<comment type="caution">
    <text evidence="3">The sequence shown here is derived from an EMBL/GenBank/DDBJ whole genome shotgun (WGS) entry which is preliminary data.</text>
</comment>
<gene>
    <name evidence="3" type="ORF">S01H1_76821</name>
</gene>
<accession>X0YDW6</accession>
<dbReference type="InterPro" id="IPR036291">
    <property type="entry name" value="NAD(P)-bd_dom_sf"/>
</dbReference>
<feature type="non-terminal residue" evidence="3">
    <location>
        <position position="1"/>
    </location>
</feature>
<dbReference type="PANTHER" id="PTHR44154">
    <property type="entry name" value="QUINONE OXIDOREDUCTASE"/>
    <property type="match status" value="1"/>
</dbReference>
<reference evidence="3" key="1">
    <citation type="journal article" date="2014" name="Front. Microbiol.">
        <title>High frequency of phylogenetically diverse reductive dehalogenase-homologous genes in deep subseafloor sedimentary metagenomes.</title>
        <authorList>
            <person name="Kawai M."/>
            <person name="Futagami T."/>
            <person name="Toyoda A."/>
            <person name="Takaki Y."/>
            <person name="Nishi S."/>
            <person name="Hori S."/>
            <person name="Arai W."/>
            <person name="Tsubouchi T."/>
            <person name="Morono Y."/>
            <person name="Uchiyama I."/>
            <person name="Ito T."/>
            <person name="Fujiyama A."/>
            <person name="Inagaki F."/>
            <person name="Takami H."/>
        </authorList>
    </citation>
    <scope>NUCLEOTIDE SEQUENCE</scope>
    <source>
        <strain evidence="3">Expedition CK06-06</strain>
    </source>
</reference>
<evidence type="ECO:0000259" key="2">
    <source>
        <dbReference type="Pfam" id="PF00107"/>
    </source>
</evidence>
<keyword evidence="1" id="KW-0521">NADP</keyword>
<name>X0YDW6_9ZZZZ</name>
<dbReference type="Gene3D" id="3.40.50.720">
    <property type="entry name" value="NAD(P)-binding Rossmann-like Domain"/>
    <property type="match status" value="1"/>
</dbReference>
<dbReference type="PANTHER" id="PTHR44154:SF1">
    <property type="entry name" value="QUINONE OXIDOREDUCTASE"/>
    <property type="match status" value="1"/>
</dbReference>
<dbReference type="InterPro" id="IPR013149">
    <property type="entry name" value="ADH-like_C"/>
</dbReference>